<dbReference type="OrthoDB" id="9808130at2"/>
<accession>A0A5C1YK51</accession>
<dbReference type="Proteomes" id="UP000324678">
    <property type="component" value="Chromosome"/>
</dbReference>
<gene>
    <name evidence="2" type="ORF">FLP10_15360</name>
</gene>
<evidence type="ECO:0000313" key="2">
    <source>
        <dbReference type="EMBL" id="QEO15650.1"/>
    </source>
</evidence>
<feature type="domain" description="Stress-response A/B barrel" evidence="1">
    <location>
        <begin position="2"/>
        <end position="94"/>
    </location>
</feature>
<dbReference type="PROSITE" id="PS51502">
    <property type="entry name" value="S_R_A_B_BARREL"/>
    <property type="match status" value="1"/>
</dbReference>
<reference evidence="2 3" key="1">
    <citation type="submission" date="2019-09" db="EMBL/GenBank/DDBJ databases">
        <title>Genome sequencing of strain KACC 19306.</title>
        <authorList>
            <person name="Heo J."/>
            <person name="Kim S.-J."/>
            <person name="Kim J.-S."/>
            <person name="Hong S.-B."/>
            <person name="Kwon S.-W."/>
        </authorList>
    </citation>
    <scope>NUCLEOTIDE SEQUENCE [LARGE SCALE GENOMIC DNA]</scope>
    <source>
        <strain evidence="2 3">KACC 19306</strain>
    </source>
</reference>
<dbReference type="InterPro" id="IPR011008">
    <property type="entry name" value="Dimeric_a/b-barrel"/>
</dbReference>
<sequence length="99" mass="10829">MIQHTVSFRLVSAPGSAEEADFLDTARATLSAIPGVQEFTVSRQISPKSTHTHQFSMVFADAEAYRAYDAHPAHGAFVADRWVPEVAEFQELDLVAIPA</sequence>
<dbReference type="AlphaFoldDB" id="A0A5C1YK51"/>
<dbReference type="EMBL" id="CP043505">
    <property type="protein sequence ID" value="QEO15650.1"/>
    <property type="molecule type" value="Genomic_DNA"/>
</dbReference>
<dbReference type="Pfam" id="PF07876">
    <property type="entry name" value="Dabb"/>
    <property type="match status" value="1"/>
</dbReference>
<dbReference type="Gene3D" id="3.30.70.100">
    <property type="match status" value="1"/>
</dbReference>
<dbReference type="InterPro" id="IPR013097">
    <property type="entry name" value="Dabb"/>
</dbReference>
<organism evidence="2 3">
    <name type="scientific">Agromyces intestinalis</name>
    <dbReference type="NCBI Taxonomy" id="2592652"/>
    <lineage>
        <taxon>Bacteria</taxon>
        <taxon>Bacillati</taxon>
        <taxon>Actinomycetota</taxon>
        <taxon>Actinomycetes</taxon>
        <taxon>Micrococcales</taxon>
        <taxon>Microbacteriaceae</taxon>
        <taxon>Agromyces</taxon>
    </lineage>
</organism>
<protein>
    <submittedName>
        <fullName evidence="2">Dabb family protein</fullName>
    </submittedName>
</protein>
<dbReference type="SUPFAM" id="SSF54909">
    <property type="entry name" value="Dimeric alpha+beta barrel"/>
    <property type="match status" value="1"/>
</dbReference>
<proteinExistence type="predicted"/>
<dbReference type="RefSeq" id="WP_149161663.1">
    <property type="nucleotide sequence ID" value="NZ_CP043505.1"/>
</dbReference>
<dbReference type="SMART" id="SM00886">
    <property type="entry name" value="Dabb"/>
    <property type="match status" value="1"/>
</dbReference>
<keyword evidence="3" id="KW-1185">Reference proteome</keyword>
<evidence type="ECO:0000259" key="1">
    <source>
        <dbReference type="PROSITE" id="PS51502"/>
    </source>
</evidence>
<evidence type="ECO:0000313" key="3">
    <source>
        <dbReference type="Proteomes" id="UP000324678"/>
    </source>
</evidence>
<dbReference type="KEGG" id="ail:FLP10_15360"/>
<name>A0A5C1YK51_9MICO</name>